<evidence type="ECO:0000256" key="7">
    <source>
        <dbReference type="SAM" id="Phobius"/>
    </source>
</evidence>
<dbReference type="Pfam" id="PF00083">
    <property type="entry name" value="Sugar_tr"/>
    <property type="match status" value="1"/>
</dbReference>
<accession>A0ABR2QV60</accession>
<dbReference type="PANTHER" id="PTHR23500">
    <property type="entry name" value="SOLUTE CARRIER FAMILY 2, FACILITATED GLUCOSE TRANSPORTER"/>
    <property type="match status" value="1"/>
</dbReference>
<proteinExistence type="inferred from homology"/>
<evidence type="ECO:0000256" key="4">
    <source>
        <dbReference type="ARBA" id="ARBA00022692"/>
    </source>
</evidence>
<dbReference type="InterPro" id="IPR020846">
    <property type="entry name" value="MFS_dom"/>
</dbReference>
<reference evidence="9 10" key="1">
    <citation type="journal article" date="2024" name="G3 (Bethesda)">
        <title>Genome assembly of Hibiscus sabdariffa L. provides insights into metabolisms of medicinal natural products.</title>
        <authorList>
            <person name="Kim T."/>
        </authorList>
    </citation>
    <scope>NUCLEOTIDE SEQUENCE [LARGE SCALE GENOMIC DNA]</scope>
    <source>
        <strain evidence="9">TK-2024</strain>
        <tissue evidence="9">Old leaves</tissue>
    </source>
</reference>
<name>A0ABR2QV60_9ROSI</name>
<feature type="transmembrane region" description="Helical" evidence="7">
    <location>
        <begin position="75"/>
        <end position="97"/>
    </location>
</feature>
<protein>
    <recommendedName>
        <fullName evidence="8">Major facilitator superfamily (MFS) profile domain-containing protein</fullName>
    </recommendedName>
</protein>
<evidence type="ECO:0000256" key="5">
    <source>
        <dbReference type="ARBA" id="ARBA00022989"/>
    </source>
</evidence>
<comment type="subcellular location">
    <subcellularLocation>
        <location evidence="1">Membrane</location>
        <topology evidence="1">Multi-pass membrane protein</topology>
    </subcellularLocation>
</comment>
<gene>
    <name evidence="9" type="ORF">V6N11_042010</name>
</gene>
<keyword evidence="5 7" id="KW-1133">Transmembrane helix</keyword>
<dbReference type="InterPro" id="IPR005828">
    <property type="entry name" value="MFS_sugar_transport-like"/>
</dbReference>
<evidence type="ECO:0000313" key="9">
    <source>
        <dbReference type="EMBL" id="KAK9004542.1"/>
    </source>
</evidence>
<dbReference type="InterPro" id="IPR045262">
    <property type="entry name" value="STP/PLT_plant"/>
</dbReference>
<dbReference type="EMBL" id="JBBPBN010000030">
    <property type="protein sequence ID" value="KAK9004542.1"/>
    <property type="molecule type" value="Genomic_DNA"/>
</dbReference>
<comment type="caution">
    <text evidence="9">The sequence shown here is derived from an EMBL/GenBank/DDBJ whole genome shotgun (WGS) entry which is preliminary data.</text>
</comment>
<keyword evidence="3" id="KW-0813">Transport</keyword>
<feature type="transmembrane region" description="Helical" evidence="7">
    <location>
        <begin position="104"/>
        <end position="122"/>
    </location>
</feature>
<evidence type="ECO:0000256" key="3">
    <source>
        <dbReference type="ARBA" id="ARBA00022448"/>
    </source>
</evidence>
<evidence type="ECO:0000259" key="8">
    <source>
        <dbReference type="PROSITE" id="PS50850"/>
    </source>
</evidence>
<organism evidence="9 10">
    <name type="scientific">Hibiscus sabdariffa</name>
    <name type="common">roselle</name>
    <dbReference type="NCBI Taxonomy" id="183260"/>
    <lineage>
        <taxon>Eukaryota</taxon>
        <taxon>Viridiplantae</taxon>
        <taxon>Streptophyta</taxon>
        <taxon>Embryophyta</taxon>
        <taxon>Tracheophyta</taxon>
        <taxon>Spermatophyta</taxon>
        <taxon>Magnoliopsida</taxon>
        <taxon>eudicotyledons</taxon>
        <taxon>Gunneridae</taxon>
        <taxon>Pentapetalae</taxon>
        <taxon>rosids</taxon>
        <taxon>malvids</taxon>
        <taxon>Malvales</taxon>
        <taxon>Malvaceae</taxon>
        <taxon>Malvoideae</taxon>
        <taxon>Hibiscus</taxon>
    </lineage>
</organism>
<evidence type="ECO:0000256" key="2">
    <source>
        <dbReference type="ARBA" id="ARBA00010992"/>
    </source>
</evidence>
<keyword evidence="4 7" id="KW-0812">Transmembrane</keyword>
<feature type="domain" description="Major facilitator superfamily (MFS) profile" evidence="8">
    <location>
        <begin position="39"/>
        <end position="150"/>
    </location>
</feature>
<sequence>MVDSAPENGAPLIRPAVVVANSEVSKKPKPRMNKFTFASAILASLTSMLLGYDIGVMSGAIIFIKEDMKISDVQIEILVGVLSLYCLIGSIIAGKIADLIDRQYTIALANVIIFVGSLLIGFSTNYAFLMFGRFVTGFFCFFSGISHLIP</sequence>
<dbReference type="Gene3D" id="1.20.1250.20">
    <property type="entry name" value="MFS general substrate transporter like domains"/>
    <property type="match status" value="1"/>
</dbReference>
<comment type="similarity">
    <text evidence="2">Belongs to the major facilitator superfamily. Sugar transporter (TC 2.A.1.1) family.</text>
</comment>
<dbReference type="Proteomes" id="UP001396334">
    <property type="component" value="Unassembled WGS sequence"/>
</dbReference>
<evidence type="ECO:0000313" key="10">
    <source>
        <dbReference type="Proteomes" id="UP001396334"/>
    </source>
</evidence>
<evidence type="ECO:0000256" key="1">
    <source>
        <dbReference type="ARBA" id="ARBA00004141"/>
    </source>
</evidence>
<feature type="transmembrane region" description="Helical" evidence="7">
    <location>
        <begin position="35"/>
        <end position="63"/>
    </location>
</feature>
<dbReference type="PROSITE" id="PS50850">
    <property type="entry name" value="MFS"/>
    <property type="match status" value="1"/>
</dbReference>
<dbReference type="InterPro" id="IPR036259">
    <property type="entry name" value="MFS_trans_sf"/>
</dbReference>
<keyword evidence="10" id="KW-1185">Reference proteome</keyword>
<evidence type="ECO:0000256" key="6">
    <source>
        <dbReference type="ARBA" id="ARBA00023136"/>
    </source>
</evidence>
<dbReference type="SUPFAM" id="SSF103473">
    <property type="entry name" value="MFS general substrate transporter"/>
    <property type="match status" value="1"/>
</dbReference>
<keyword evidence="6 7" id="KW-0472">Membrane</keyword>
<dbReference type="PANTHER" id="PTHR23500:SF589">
    <property type="entry name" value="POLYOL TRANSPORTER 5-LIKE"/>
    <property type="match status" value="1"/>
</dbReference>